<dbReference type="InterPro" id="IPR008972">
    <property type="entry name" value="Cupredoxin"/>
</dbReference>
<dbReference type="InterPro" id="IPR011706">
    <property type="entry name" value="Cu-oxidase_C"/>
</dbReference>
<dbReference type="Gene3D" id="2.60.40.420">
    <property type="entry name" value="Cupredoxins - blue copper proteins"/>
    <property type="match status" value="3"/>
</dbReference>
<dbReference type="AlphaFoldDB" id="A0A1E3RAE2"/>
<keyword evidence="8" id="KW-1185">Reference proteome</keyword>
<evidence type="ECO:0000256" key="1">
    <source>
        <dbReference type="ARBA" id="ARBA00022723"/>
    </source>
</evidence>
<dbReference type="GO" id="GO:0016491">
    <property type="term" value="F:oxidoreductase activity"/>
    <property type="evidence" value="ECO:0007669"/>
    <property type="project" value="UniProtKB-KW"/>
</dbReference>
<dbReference type="SUPFAM" id="SSF49503">
    <property type="entry name" value="Cupredoxins"/>
    <property type="match status" value="3"/>
</dbReference>
<dbReference type="InterPro" id="IPR045087">
    <property type="entry name" value="Cu-oxidase_fam"/>
</dbReference>
<accession>A0A1E3RAE2</accession>
<dbReference type="PROSITE" id="PS00080">
    <property type="entry name" value="MULTICOPPER_OXIDASE2"/>
    <property type="match status" value="1"/>
</dbReference>
<dbReference type="Pfam" id="PF07731">
    <property type="entry name" value="Cu-oxidase_2"/>
    <property type="match status" value="1"/>
</dbReference>
<dbReference type="InterPro" id="IPR001117">
    <property type="entry name" value="Cu-oxidase_2nd"/>
</dbReference>
<comment type="caution">
    <text evidence="7">The sequence shown here is derived from an EMBL/GenBank/DDBJ whole genome shotgun (WGS) entry which is preliminary data.</text>
</comment>
<evidence type="ECO:0000259" key="6">
    <source>
        <dbReference type="Pfam" id="PF07732"/>
    </source>
</evidence>
<dbReference type="PANTHER" id="PTHR11709:SF394">
    <property type="entry name" value="FI03373P-RELATED"/>
    <property type="match status" value="1"/>
</dbReference>
<dbReference type="Pfam" id="PF07732">
    <property type="entry name" value="Cu-oxidase_3"/>
    <property type="match status" value="1"/>
</dbReference>
<dbReference type="PANTHER" id="PTHR11709">
    <property type="entry name" value="MULTI-COPPER OXIDASE"/>
    <property type="match status" value="1"/>
</dbReference>
<dbReference type="InterPro" id="IPR011707">
    <property type="entry name" value="Cu-oxidase-like_N"/>
</dbReference>
<evidence type="ECO:0000256" key="3">
    <source>
        <dbReference type="ARBA" id="ARBA00023008"/>
    </source>
</evidence>
<keyword evidence="2" id="KW-0560">Oxidoreductase</keyword>
<dbReference type="PROSITE" id="PS00079">
    <property type="entry name" value="MULTICOPPER_OXIDASE1"/>
    <property type="match status" value="1"/>
</dbReference>
<dbReference type="InterPro" id="IPR034279">
    <property type="entry name" value="CuRO_3_CopA"/>
</dbReference>
<reference evidence="8" key="1">
    <citation type="submission" date="2016-09" db="EMBL/GenBank/DDBJ databases">
        <authorList>
            <person name="Greninger A.L."/>
            <person name="Jerome K.R."/>
            <person name="Mcnair B."/>
            <person name="Wallis C."/>
            <person name="Fang F."/>
        </authorList>
    </citation>
    <scope>NUCLEOTIDE SEQUENCE [LARGE SCALE GENOMIC DNA]</scope>
    <source>
        <strain evidence="8">M7</strain>
    </source>
</reference>
<sequence>MDGVPVLTQPAVAPGGDFTYEFVVPDAGTYWYHSHEGTQLDRGLYGPLVIEDPADGADYDDELVVVLDDWVDGTGRDPDQVLAELRKAGMPAMPELPDAGITPSTPLGDDGGDVTYPYYLINGRVTTDPQVMDYRAEQRIRLRVINAGSDTAFQLGVPNHRLHVIATDGFAVQPVDTDSVILGMGERVDAIVTLQASAPVIAAAYRKDGHAQLNMRVGDKASAVNTDDYVAALRTKAPLDTATLSAPPELNLPGDPIDQSIDMRLAGPVNGYNWTINGRQYDPPNAGYPVRPGQRVRIRYVNESKMFHPMHLHGHTFQVMGSGSTPLARKDTVLVAPLRTVEIDFDTDNPGRWITHCHNTYHLEAGMATFIEYT</sequence>
<feature type="domain" description="Plastocyanin-like" evidence="5">
    <location>
        <begin position="264"/>
        <end position="369"/>
    </location>
</feature>
<name>A0A1E3RAE2_9MYCO</name>
<protein>
    <submittedName>
        <fullName evidence="7">Copper oxidase</fullName>
    </submittedName>
</protein>
<dbReference type="InterPro" id="IPR033138">
    <property type="entry name" value="Cu_oxidase_CS"/>
</dbReference>
<dbReference type="EMBL" id="MIGZ01000130">
    <property type="protein sequence ID" value="ODQ86886.1"/>
    <property type="molecule type" value="Genomic_DNA"/>
</dbReference>
<keyword evidence="3" id="KW-0186">Copper</keyword>
<keyword evidence="1" id="KW-0479">Metal-binding</keyword>
<dbReference type="CDD" id="cd13896">
    <property type="entry name" value="CuRO_3_CopA"/>
    <property type="match status" value="1"/>
</dbReference>
<evidence type="ECO:0000259" key="4">
    <source>
        <dbReference type="Pfam" id="PF00394"/>
    </source>
</evidence>
<evidence type="ECO:0000313" key="7">
    <source>
        <dbReference type="EMBL" id="ODQ86886.1"/>
    </source>
</evidence>
<proteinExistence type="predicted"/>
<evidence type="ECO:0000256" key="2">
    <source>
        <dbReference type="ARBA" id="ARBA00023002"/>
    </source>
</evidence>
<gene>
    <name evidence="7" type="ORF">BHQ17_19475</name>
</gene>
<dbReference type="Proteomes" id="UP000094243">
    <property type="component" value="Unassembled WGS sequence"/>
</dbReference>
<dbReference type="GO" id="GO:0005507">
    <property type="term" value="F:copper ion binding"/>
    <property type="evidence" value="ECO:0007669"/>
    <property type="project" value="InterPro"/>
</dbReference>
<feature type="domain" description="Plastocyanin-like" evidence="6">
    <location>
        <begin position="1"/>
        <end position="54"/>
    </location>
</feature>
<feature type="domain" description="Plastocyanin-like" evidence="4">
    <location>
        <begin position="63"/>
        <end position="196"/>
    </location>
</feature>
<evidence type="ECO:0000259" key="5">
    <source>
        <dbReference type="Pfam" id="PF07731"/>
    </source>
</evidence>
<evidence type="ECO:0000313" key="8">
    <source>
        <dbReference type="Proteomes" id="UP000094243"/>
    </source>
</evidence>
<dbReference type="InterPro" id="IPR002355">
    <property type="entry name" value="Cu_oxidase_Cu_BS"/>
</dbReference>
<dbReference type="Pfam" id="PF00394">
    <property type="entry name" value="Cu-oxidase"/>
    <property type="match status" value="1"/>
</dbReference>
<organism evidence="7 8">
    <name type="scientific">Mycolicibacterium holsaticum</name>
    <dbReference type="NCBI Taxonomy" id="152142"/>
    <lineage>
        <taxon>Bacteria</taxon>
        <taxon>Bacillati</taxon>
        <taxon>Actinomycetota</taxon>
        <taxon>Actinomycetes</taxon>
        <taxon>Mycobacteriales</taxon>
        <taxon>Mycobacteriaceae</taxon>
        <taxon>Mycolicibacterium</taxon>
    </lineage>
</organism>